<evidence type="ECO:0000256" key="2">
    <source>
        <dbReference type="ARBA" id="ARBA00022475"/>
    </source>
</evidence>
<dbReference type="Pfam" id="PF03279">
    <property type="entry name" value="Lip_A_acyltrans"/>
    <property type="match status" value="1"/>
</dbReference>
<dbReference type="RefSeq" id="WP_271922288.1">
    <property type="nucleotide sequence ID" value="NZ_JAQNDO010000001.1"/>
</dbReference>
<evidence type="ECO:0000256" key="1">
    <source>
        <dbReference type="ARBA" id="ARBA00004533"/>
    </source>
</evidence>
<keyword evidence="2" id="KW-1003">Cell membrane</keyword>
<dbReference type="GO" id="GO:0016746">
    <property type="term" value="F:acyltransferase activity"/>
    <property type="evidence" value="ECO:0007669"/>
    <property type="project" value="UniProtKB-KW"/>
</dbReference>
<keyword evidence="8" id="KW-1185">Reference proteome</keyword>
<evidence type="ECO:0000313" key="7">
    <source>
        <dbReference type="EMBL" id="MDC0745108.1"/>
    </source>
</evidence>
<dbReference type="Proteomes" id="UP001221411">
    <property type="component" value="Unassembled WGS sequence"/>
</dbReference>
<dbReference type="EMBL" id="JAQNDO010000001">
    <property type="protein sequence ID" value="MDC0745108.1"/>
    <property type="molecule type" value="Genomic_DNA"/>
</dbReference>
<name>A0ABT5ETF3_9BACT</name>
<evidence type="ECO:0000256" key="5">
    <source>
        <dbReference type="ARBA" id="ARBA00023136"/>
    </source>
</evidence>
<keyword evidence="6 7" id="KW-0012">Acyltransferase</keyword>
<sequence>MQSGIRHIAEELRSDSAFLRRLMVKVVTNGPEALLRYGPLLFGPAFAAGLHEKRENVRRNLRRILGPRPPLDELVDIAAVFTNYASCMTEAMLLGTPRGRALGLLSNAIGVDNYEACAAAGKGIVIATAHLGGWEVAGPMLHKVHAKNVVVVMARERDEQARAMQDELRERSGVKVVHIGETAFDALPLLRHLQQDDVVAMQIDRVPPRMRARSVTLCGAPFQVPEGPLMIAALSGAPIMPVFTRRLGFMHYEANVRAPIHVPRRPTAHDLDTAAQRLMDDLGAFLQDNPTQWFHFV</sequence>
<reference evidence="7 8" key="1">
    <citation type="submission" date="2022-11" db="EMBL/GenBank/DDBJ databases">
        <title>Minimal conservation of predation-associated metabolite biosynthetic gene clusters underscores biosynthetic potential of Myxococcota including descriptions for ten novel species: Archangium lansinium sp. nov., Myxococcus landrumus sp. nov., Nannocystis bai.</title>
        <authorList>
            <person name="Ahearne A."/>
            <person name="Stevens C."/>
            <person name="Dowd S."/>
        </authorList>
    </citation>
    <scope>NUCLEOTIDE SEQUENCE [LARGE SCALE GENOMIC DNA]</scope>
    <source>
        <strain evidence="7 8">RJM3</strain>
    </source>
</reference>
<keyword evidence="3" id="KW-0997">Cell inner membrane</keyword>
<dbReference type="PANTHER" id="PTHR30606">
    <property type="entry name" value="LIPID A BIOSYNTHESIS LAUROYL ACYLTRANSFERASE"/>
    <property type="match status" value="1"/>
</dbReference>
<keyword evidence="4" id="KW-0808">Transferase</keyword>
<comment type="caution">
    <text evidence="7">The sequence shown here is derived from an EMBL/GenBank/DDBJ whole genome shotgun (WGS) entry which is preliminary data.</text>
</comment>
<comment type="subcellular location">
    <subcellularLocation>
        <location evidence="1">Cell inner membrane</location>
    </subcellularLocation>
</comment>
<protein>
    <submittedName>
        <fullName evidence="7">Lysophospholipid acyltransferase family protein</fullName>
    </submittedName>
</protein>
<evidence type="ECO:0000313" key="8">
    <source>
        <dbReference type="Proteomes" id="UP001221411"/>
    </source>
</evidence>
<dbReference type="CDD" id="cd07984">
    <property type="entry name" value="LPLAT_LABLAT-like"/>
    <property type="match status" value="1"/>
</dbReference>
<keyword evidence="5" id="KW-0472">Membrane</keyword>
<organism evidence="7 8">
    <name type="scientific">Polyangium mundeleinium</name>
    <dbReference type="NCBI Taxonomy" id="2995306"/>
    <lineage>
        <taxon>Bacteria</taxon>
        <taxon>Pseudomonadati</taxon>
        <taxon>Myxococcota</taxon>
        <taxon>Polyangia</taxon>
        <taxon>Polyangiales</taxon>
        <taxon>Polyangiaceae</taxon>
        <taxon>Polyangium</taxon>
    </lineage>
</organism>
<dbReference type="InterPro" id="IPR004960">
    <property type="entry name" value="LipA_acyltrans"/>
</dbReference>
<gene>
    <name evidence="7" type="ORF">POL67_27490</name>
</gene>
<evidence type="ECO:0000256" key="6">
    <source>
        <dbReference type="ARBA" id="ARBA00023315"/>
    </source>
</evidence>
<accession>A0ABT5ETF3</accession>
<evidence type="ECO:0000256" key="4">
    <source>
        <dbReference type="ARBA" id="ARBA00022679"/>
    </source>
</evidence>
<dbReference type="PANTHER" id="PTHR30606:SF9">
    <property type="entry name" value="LIPID A BIOSYNTHESIS LAUROYLTRANSFERASE"/>
    <property type="match status" value="1"/>
</dbReference>
<evidence type="ECO:0000256" key="3">
    <source>
        <dbReference type="ARBA" id="ARBA00022519"/>
    </source>
</evidence>
<proteinExistence type="predicted"/>